<accession>A0A068RQA6</accession>
<evidence type="ECO:0000313" key="3">
    <source>
        <dbReference type="Proteomes" id="UP000027586"/>
    </source>
</evidence>
<feature type="compositionally biased region" description="Polar residues" evidence="1">
    <location>
        <begin position="14"/>
        <end position="26"/>
    </location>
</feature>
<name>A0A068RQA6_9FUNG</name>
<keyword evidence="3" id="KW-1185">Reference proteome</keyword>
<dbReference type="OrthoDB" id="2504266at2759"/>
<feature type="compositionally biased region" description="Low complexity" evidence="1">
    <location>
        <begin position="464"/>
        <end position="475"/>
    </location>
</feature>
<protein>
    <submittedName>
        <fullName evidence="2">Uncharacterized protein</fullName>
    </submittedName>
</protein>
<dbReference type="STRING" id="1263082.A0A068RQA6"/>
<feature type="compositionally biased region" description="Low complexity" evidence="1">
    <location>
        <begin position="315"/>
        <end position="341"/>
    </location>
</feature>
<feature type="region of interest" description="Disordered" evidence="1">
    <location>
        <begin position="273"/>
        <end position="292"/>
    </location>
</feature>
<gene>
    <name evidence="2" type="ORF">LCOR_03368.1</name>
</gene>
<reference evidence="2" key="1">
    <citation type="submission" date="2013-08" db="EMBL/GenBank/DDBJ databases">
        <title>Gene expansion shapes genome architecture in the human pathogen Lichtheimia corymbifera: an evolutionary genomics analysis in the ancient terrestrial Mucorales (Mucoromycotina).</title>
        <authorList>
            <person name="Schwartze V.U."/>
            <person name="Winter S."/>
            <person name="Shelest E."/>
            <person name="Marcet-Houben M."/>
            <person name="Horn F."/>
            <person name="Wehner S."/>
            <person name="Hoffmann K."/>
            <person name="Riege K."/>
            <person name="Sammeth M."/>
            <person name="Nowrousian M."/>
            <person name="Valiante V."/>
            <person name="Linde J."/>
            <person name="Jacobsen I.D."/>
            <person name="Marz M."/>
            <person name="Brakhage A.A."/>
            <person name="Gabaldon T."/>
            <person name="Bocker S."/>
            <person name="Voigt K."/>
        </authorList>
    </citation>
    <scope>NUCLEOTIDE SEQUENCE [LARGE SCALE GENOMIC DNA]</scope>
    <source>
        <strain evidence="2">FSU 9682</strain>
    </source>
</reference>
<dbReference type="Proteomes" id="UP000027586">
    <property type="component" value="Unassembled WGS sequence"/>
</dbReference>
<feature type="compositionally biased region" description="Basic and acidic residues" evidence="1">
    <location>
        <begin position="500"/>
        <end position="511"/>
    </location>
</feature>
<proteinExistence type="predicted"/>
<dbReference type="AlphaFoldDB" id="A0A068RQA6"/>
<feature type="compositionally biased region" description="Low complexity" evidence="1">
    <location>
        <begin position="165"/>
        <end position="183"/>
    </location>
</feature>
<feature type="region of interest" description="Disordered" evidence="1">
    <location>
        <begin position="109"/>
        <end position="238"/>
    </location>
</feature>
<feature type="region of interest" description="Disordered" evidence="1">
    <location>
        <begin position="313"/>
        <end position="347"/>
    </location>
</feature>
<feature type="region of interest" description="Disordered" evidence="1">
    <location>
        <begin position="376"/>
        <end position="703"/>
    </location>
</feature>
<feature type="compositionally biased region" description="Polar residues" evidence="1">
    <location>
        <begin position="423"/>
        <end position="435"/>
    </location>
</feature>
<feature type="compositionally biased region" description="Low complexity" evidence="1">
    <location>
        <begin position="219"/>
        <end position="233"/>
    </location>
</feature>
<dbReference type="EMBL" id="CBTN010000011">
    <property type="protein sequence ID" value="CDH51812.1"/>
    <property type="molecule type" value="Genomic_DNA"/>
</dbReference>
<feature type="compositionally biased region" description="Basic and acidic residues" evidence="1">
    <location>
        <begin position="125"/>
        <end position="163"/>
    </location>
</feature>
<feature type="region of interest" description="Disordered" evidence="1">
    <location>
        <begin position="1"/>
        <end position="26"/>
    </location>
</feature>
<dbReference type="VEuPathDB" id="FungiDB:LCOR_03368.1"/>
<evidence type="ECO:0000313" key="2">
    <source>
        <dbReference type="EMBL" id="CDH51812.1"/>
    </source>
</evidence>
<organism evidence="2 3">
    <name type="scientific">Lichtheimia corymbifera JMRC:FSU:9682</name>
    <dbReference type="NCBI Taxonomy" id="1263082"/>
    <lineage>
        <taxon>Eukaryota</taxon>
        <taxon>Fungi</taxon>
        <taxon>Fungi incertae sedis</taxon>
        <taxon>Mucoromycota</taxon>
        <taxon>Mucoromycotina</taxon>
        <taxon>Mucoromycetes</taxon>
        <taxon>Mucorales</taxon>
        <taxon>Lichtheimiaceae</taxon>
        <taxon>Lichtheimia</taxon>
    </lineage>
</organism>
<feature type="compositionally biased region" description="Polar residues" evidence="1">
    <location>
        <begin position="384"/>
        <end position="397"/>
    </location>
</feature>
<feature type="compositionally biased region" description="Low complexity" evidence="1">
    <location>
        <begin position="693"/>
        <end position="702"/>
    </location>
</feature>
<feature type="compositionally biased region" description="Polar residues" evidence="1">
    <location>
        <begin position="513"/>
        <end position="536"/>
    </location>
</feature>
<feature type="compositionally biased region" description="Gly residues" evidence="1">
    <location>
        <begin position="406"/>
        <end position="418"/>
    </location>
</feature>
<feature type="compositionally biased region" description="Polar residues" evidence="1">
    <location>
        <begin position="572"/>
        <end position="615"/>
    </location>
</feature>
<sequence length="849" mass="91218">MSDPEESTPAECTPSETPTQEMNSSSIIRYSKETLLSLHDSPLVAKPPDMPPLSTWFSDDHDAYISKSILNGSPASTRLSTANNTLDKNVLLAPNKSIFSSASYDKRQEDVLNNGRGSLSSRYRPMNDDGRTRDHNNMSNNKDRSLRTGDRNFMRGDKNDRRSTHNNNNNNSNPMSSNSNNNSNRKHHHSHQQQHDRLNGNDNLSRFRKDHRPARAPVSDNTTTSTRGSSTSDRIPEWMDYSPVTEQSATMNQQDMPIAPRPESGLDLEAWKQDMKQREEQDAGNETAIQPNPVASATASSDLEMLLGVGSLSLQQQQQQQQQLKPTNGGSPSMSSNGSPMDILSASIFDTNTGSPLLSTGRRERGSRFAKFFARREEEAAAASTPTPQQSEPQARSISVDDLFGNKGGSSGLGGIAVGNGSAQSPMSVPTSDSPGNVRMLSEEEVLRTLGAKRGTPDQLNDLQTPSPQQQQTPSADGLGFDKPQPQSPATTVASVVDSESIKESLSEHKPTTAGSSSHGDRSATASPSLSSTDKAPQQRDEIASESSSQQQQQAPAAAKPKLMNSRFAGNLPTSVLRQMSARSSEGRSPSIASAKSGTARSSLGASSPALSNRSPALPKNSLPESSPVIGHHSPNGIAYAQAAPGFHHHRMPPSPAYPFSAGSPVGASAAAAAHHHHPQPPPPPPMTGMPGGTMRQQQQPPRNDPALEQLFQYDNASPLAGSRAAAASGPMNPMIPPQMTYAQQQQGMDHQFIPPPQHHMMQHPMPPHHHMPPVANPMLPPHHHHHHLPPHLQGQLPPQFMQRDMMTPPAGALGNMPPPHMMANGNAGLPPHLFTKSPGGGGGGWDRH</sequence>
<evidence type="ECO:0000256" key="1">
    <source>
        <dbReference type="SAM" id="MobiDB-lite"/>
    </source>
</evidence>
<feature type="compositionally biased region" description="Low complexity" evidence="1">
    <location>
        <begin position="545"/>
        <end position="559"/>
    </location>
</feature>
<comment type="caution">
    <text evidence="2">The sequence shown here is derived from an EMBL/GenBank/DDBJ whole genome shotgun (WGS) entry which is preliminary data.</text>
</comment>